<dbReference type="EMBL" id="CAJVQB010044948">
    <property type="protein sequence ID" value="CAG8832225.1"/>
    <property type="molecule type" value="Genomic_DNA"/>
</dbReference>
<evidence type="ECO:0000313" key="2">
    <source>
        <dbReference type="Proteomes" id="UP000789901"/>
    </source>
</evidence>
<accession>A0ABN7WHV3</accession>
<reference evidence="1 2" key="1">
    <citation type="submission" date="2021-06" db="EMBL/GenBank/DDBJ databases">
        <authorList>
            <person name="Kallberg Y."/>
            <person name="Tangrot J."/>
            <person name="Rosling A."/>
        </authorList>
    </citation>
    <scope>NUCLEOTIDE SEQUENCE [LARGE SCALE GENOMIC DNA]</scope>
    <source>
        <strain evidence="1 2">120-4 pot B 10/14</strain>
    </source>
</reference>
<protein>
    <submittedName>
        <fullName evidence="1">14935_t:CDS:1</fullName>
    </submittedName>
</protein>
<name>A0ABN7WHV3_GIGMA</name>
<sequence length="230" mass="26929">SDLDLSTKKNYNLKTGITKKFSNLDVDEYNETWFNEDSDSNTSDITENQDLQEVALFTKKLRANEIIHSALPIKYPAISKDRVVTIFNDGWDNYMDAFNNYSINGHGIKYCEFSDLTYLNTIHNNVDVDSDFYRKMITDQEINSKKIKTYIILCSGFAKLEKIVNYLTNTSSYFIEYTKYKQNDKWHHFIKININEIDLSLLKKLFAGELNEEKDQAIYGQITRENIVEK</sequence>
<keyword evidence="2" id="KW-1185">Reference proteome</keyword>
<proteinExistence type="predicted"/>
<gene>
    <name evidence="1" type="ORF">GMARGA_LOCUS30961</name>
</gene>
<dbReference type="Proteomes" id="UP000789901">
    <property type="component" value="Unassembled WGS sequence"/>
</dbReference>
<feature type="non-terminal residue" evidence="1">
    <location>
        <position position="1"/>
    </location>
</feature>
<organism evidence="1 2">
    <name type="scientific">Gigaspora margarita</name>
    <dbReference type="NCBI Taxonomy" id="4874"/>
    <lineage>
        <taxon>Eukaryota</taxon>
        <taxon>Fungi</taxon>
        <taxon>Fungi incertae sedis</taxon>
        <taxon>Mucoromycota</taxon>
        <taxon>Glomeromycotina</taxon>
        <taxon>Glomeromycetes</taxon>
        <taxon>Diversisporales</taxon>
        <taxon>Gigasporaceae</taxon>
        <taxon>Gigaspora</taxon>
    </lineage>
</organism>
<comment type="caution">
    <text evidence="1">The sequence shown here is derived from an EMBL/GenBank/DDBJ whole genome shotgun (WGS) entry which is preliminary data.</text>
</comment>
<evidence type="ECO:0000313" key="1">
    <source>
        <dbReference type="EMBL" id="CAG8832225.1"/>
    </source>
</evidence>
<feature type="non-terminal residue" evidence="1">
    <location>
        <position position="230"/>
    </location>
</feature>